<dbReference type="GO" id="GO:0004180">
    <property type="term" value="F:carboxypeptidase activity"/>
    <property type="evidence" value="ECO:0007669"/>
    <property type="project" value="UniProtKB-ARBA"/>
</dbReference>
<evidence type="ECO:0000256" key="7">
    <source>
        <dbReference type="PROSITE-ProRule" id="PRU01373"/>
    </source>
</evidence>
<name>A0A7D5D629_9PSED</name>
<dbReference type="GO" id="GO:0008360">
    <property type="term" value="P:regulation of cell shape"/>
    <property type="evidence" value="ECO:0007669"/>
    <property type="project" value="UniProtKB-UniRule"/>
</dbReference>
<evidence type="ECO:0000259" key="9">
    <source>
        <dbReference type="PROSITE" id="PS52029"/>
    </source>
</evidence>
<proteinExistence type="inferred from homology"/>
<evidence type="ECO:0000256" key="3">
    <source>
        <dbReference type="ARBA" id="ARBA00022679"/>
    </source>
</evidence>
<keyword evidence="4 7" id="KW-0133">Cell shape</keyword>
<evidence type="ECO:0000256" key="1">
    <source>
        <dbReference type="ARBA" id="ARBA00004752"/>
    </source>
</evidence>
<dbReference type="InterPro" id="IPR038063">
    <property type="entry name" value="Transpep_catalytic_dom"/>
</dbReference>
<dbReference type="Pfam" id="PF03734">
    <property type="entry name" value="YkuD"/>
    <property type="match status" value="1"/>
</dbReference>
<keyword evidence="8" id="KW-0732">Signal</keyword>
<dbReference type="RefSeq" id="WP_158154821.1">
    <property type="nucleotide sequence ID" value="NZ_CP056030.1"/>
</dbReference>
<dbReference type="Gene3D" id="2.40.440.10">
    <property type="entry name" value="L,D-transpeptidase catalytic domain-like"/>
    <property type="match status" value="1"/>
</dbReference>
<feature type="active site" description="Proton donor/acceptor" evidence="7">
    <location>
        <position position="147"/>
    </location>
</feature>
<dbReference type="SUPFAM" id="SSF141523">
    <property type="entry name" value="L,D-transpeptidase catalytic domain-like"/>
    <property type="match status" value="1"/>
</dbReference>
<organism evidence="10 11">
    <name type="scientific">Pseudomonas eucalypticola</name>
    <dbReference type="NCBI Taxonomy" id="2599595"/>
    <lineage>
        <taxon>Bacteria</taxon>
        <taxon>Pseudomonadati</taxon>
        <taxon>Pseudomonadota</taxon>
        <taxon>Gammaproteobacteria</taxon>
        <taxon>Pseudomonadales</taxon>
        <taxon>Pseudomonadaceae</taxon>
        <taxon>Pseudomonas</taxon>
    </lineage>
</organism>
<evidence type="ECO:0000256" key="6">
    <source>
        <dbReference type="ARBA" id="ARBA00023316"/>
    </source>
</evidence>
<feature type="signal peptide" evidence="8">
    <location>
        <begin position="1"/>
        <end position="18"/>
    </location>
</feature>
<dbReference type="InterPro" id="IPR005490">
    <property type="entry name" value="LD_TPept_cat_dom"/>
</dbReference>
<comment type="pathway">
    <text evidence="1 7">Cell wall biogenesis; peptidoglycan biosynthesis.</text>
</comment>
<dbReference type="UniPathway" id="UPA00219"/>
<feature type="chain" id="PRO_5028875854" evidence="8">
    <location>
        <begin position="19"/>
        <end position="194"/>
    </location>
</feature>
<gene>
    <name evidence="10" type="ORF">HWQ56_05855</name>
</gene>
<reference evidence="10 11" key="1">
    <citation type="submission" date="2020-06" db="EMBL/GenBank/DDBJ databases">
        <title>Pseudomonas eucalypticola sp. nov., an endophyte of Eucalyptus dunnii leaves with biocontrol ability of eucalyptus leaf blight.</title>
        <authorList>
            <person name="Liu Y."/>
            <person name="Song Z."/>
            <person name="Zeng H."/>
            <person name="Lu M."/>
            <person name="Wang X."/>
            <person name="Lian X."/>
            <person name="Zhang Q."/>
        </authorList>
    </citation>
    <scope>NUCLEOTIDE SEQUENCE [LARGE SCALE GENOMIC DNA]</scope>
    <source>
        <strain evidence="10 11">NP-1</strain>
    </source>
</reference>
<keyword evidence="5 7" id="KW-0573">Peptidoglycan synthesis</keyword>
<protein>
    <submittedName>
        <fullName evidence="10">L,D-transpeptidase family protein</fullName>
    </submittedName>
</protein>
<feature type="active site" description="Nucleophile" evidence="7">
    <location>
        <position position="169"/>
    </location>
</feature>
<dbReference type="GO" id="GO:0009252">
    <property type="term" value="P:peptidoglycan biosynthetic process"/>
    <property type="evidence" value="ECO:0007669"/>
    <property type="project" value="UniProtKB-UniPathway"/>
</dbReference>
<dbReference type="PANTHER" id="PTHR36699">
    <property type="entry name" value="LD-TRANSPEPTIDASE"/>
    <property type="match status" value="1"/>
</dbReference>
<accession>A0A7D5D629</accession>
<evidence type="ECO:0000256" key="2">
    <source>
        <dbReference type="ARBA" id="ARBA00005992"/>
    </source>
</evidence>
<dbReference type="GO" id="GO:0016740">
    <property type="term" value="F:transferase activity"/>
    <property type="evidence" value="ECO:0007669"/>
    <property type="project" value="UniProtKB-KW"/>
</dbReference>
<dbReference type="GO" id="GO:0071555">
    <property type="term" value="P:cell wall organization"/>
    <property type="evidence" value="ECO:0007669"/>
    <property type="project" value="UniProtKB-UniRule"/>
</dbReference>
<dbReference type="AlphaFoldDB" id="A0A7D5D629"/>
<dbReference type="PROSITE" id="PS52029">
    <property type="entry name" value="LD_TPASE"/>
    <property type="match status" value="1"/>
</dbReference>
<dbReference type="KEGG" id="pez:HWQ56_05855"/>
<evidence type="ECO:0000256" key="5">
    <source>
        <dbReference type="ARBA" id="ARBA00022984"/>
    </source>
</evidence>
<evidence type="ECO:0000313" key="10">
    <source>
        <dbReference type="EMBL" id="QKZ03335.1"/>
    </source>
</evidence>
<comment type="similarity">
    <text evidence="2">Belongs to the YkuD family.</text>
</comment>
<keyword evidence="11" id="KW-1185">Reference proteome</keyword>
<dbReference type="EMBL" id="CP056030">
    <property type="protein sequence ID" value="QKZ03335.1"/>
    <property type="molecule type" value="Genomic_DNA"/>
</dbReference>
<dbReference type="CDD" id="cd16913">
    <property type="entry name" value="YkuD_like"/>
    <property type="match status" value="1"/>
</dbReference>
<keyword evidence="6 7" id="KW-0961">Cell wall biogenesis/degradation</keyword>
<dbReference type="Proteomes" id="UP000509568">
    <property type="component" value="Chromosome"/>
</dbReference>
<evidence type="ECO:0000313" key="11">
    <source>
        <dbReference type="Proteomes" id="UP000509568"/>
    </source>
</evidence>
<keyword evidence="3" id="KW-0808">Transferase</keyword>
<evidence type="ECO:0000256" key="4">
    <source>
        <dbReference type="ARBA" id="ARBA00022960"/>
    </source>
</evidence>
<feature type="domain" description="L,D-TPase catalytic" evidence="9">
    <location>
        <begin position="57"/>
        <end position="193"/>
    </location>
</feature>
<sequence>MRWLLALFCLSFATVSSAAFTVTIEKKPVSQLPGNVIDPVHGVTPSVPRNLANAVVDKVLVIKSAHQLQLLSDGQPLKTYRVSLGKRPRGPKEYEGDMRTPEGFYWLDWRKVSDRFNLAIHVSYPNTTDAARARNAGVPAGGMIMIHGTPDSEDYPEWYFNSLDWTDGCIAMKNQDMRELWSMVKDGTLIEIRP</sequence>
<dbReference type="PANTHER" id="PTHR36699:SF1">
    <property type="entry name" value="L,D-TRANSPEPTIDASE YAFK-RELATED"/>
    <property type="match status" value="1"/>
</dbReference>
<evidence type="ECO:0000256" key="8">
    <source>
        <dbReference type="SAM" id="SignalP"/>
    </source>
</evidence>